<evidence type="ECO:0000313" key="2">
    <source>
        <dbReference type="Proteomes" id="UP000260823"/>
    </source>
</evidence>
<protein>
    <recommendedName>
        <fullName evidence="3">DUF4259 domain-containing protein</fullName>
    </recommendedName>
</protein>
<dbReference type="EMBL" id="QWDE01000003">
    <property type="protein sequence ID" value="RFZ82340.1"/>
    <property type="molecule type" value="Genomic_DNA"/>
</dbReference>
<evidence type="ECO:0000313" key="1">
    <source>
        <dbReference type="EMBL" id="RFZ82340.1"/>
    </source>
</evidence>
<sequence>MGAWSAAILGNDTSCEVYERFIELYNSGYDPGSISAIVLKEQQENLEYDRTNVWLALALACWECKVLTAQILKEVEVIVDTGEDIRYNEGLDAGAGFLKERKRVLVNFVKKLSVEKSKPRLKKKDPVKIESVFCAGMCLTYQNQQKKYIGIYITRSEHFKNKGSISFWLLNFESAQLPLMQTFLEARPIGLKELGPEWTSRRYMGHHTEISYTKDSKAAFFQNVPALLHLVGKLPAYDDSVTNNSKWHYMDLYNPDSIITEIELIRTEWATLSPATLTLGKLLKIAGVS</sequence>
<dbReference type="RefSeq" id="WP_117384364.1">
    <property type="nucleotide sequence ID" value="NZ_QWDE01000003.1"/>
</dbReference>
<evidence type="ECO:0008006" key="3">
    <source>
        <dbReference type="Google" id="ProtNLM"/>
    </source>
</evidence>
<gene>
    <name evidence="1" type="ORF">DYU05_17170</name>
</gene>
<organism evidence="1 2">
    <name type="scientific">Mucilaginibacter terrenus</name>
    <dbReference type="NCBI Taxonomy" id="2482727"/>
    <lineage>
        <taxon>Bacteria</taxon>
        <taxon>Pseudomonadati</taxon>
        <taxon>Bacteroidota</taxon>
        <taxon>Sphingobacteriia</taxon>
        <taxon>Sphingobacteriales</taxon>
        <taxon>Sphingobacteriaceae</taxon>
        <taxon>Mucilaginibacter</taxon>
    </lineage>
</organism>
<proteinExistence type="predicted"/>
<keyword evidence="2" id="KW-1185">Reference proteome</keyword>
<dbReference type="Proteomes" id="UP000260823">
    <property type="component" value="Unassembled WGS sequence"/>
</dbReference>
<dbReference type="OrthoDB" id="362700at2"/>
<accession>A0A3E2NN74</accession>
<reference evidence="1 2" key="1">
    <citation type="submission" date="2018-08" db="EMBL/GenBank/DDBJ databases">
        <title>Mucilaginibacter terrae sp. nov., isolated from manganese diggings.</title>
        <authorList>
            <person name="Huang Y."/>
            <person name="Zhou Z."/>
        </authorList>
    </citation>
    <scope>NUCLEOTIDE SEQUENCE [LARGE SCALE GENOMIC DNA]</scope>
    <source>
        <strain evidence="1 2">ZH6</strain>
    </source>
</reference>
<comment type="caution">
    <text evidence="1">The sequence shown here is derived from an EMBL/GenBank/DDBJ whole genome shotgun (WGS) entry which is preliminary data.</text>
</comment>
<dbReference type="AlphaFoldDB" id="A0A3E2NN74"/>
<name>A0A3E2NN74_9SPHI</name>